<dbReference type="PANTHER" id="PTHR39321">
    <property type="entry name" value="NICOTINATE-NUCLEOTIDE ADENYLYLTRANSFERASE-RELATED"/>
    <property type="match status" value="1"/>
</dbReference>
<proteinExistence type="inferred from homology"/>
<dbReference type="PANTHER" id="PTHR39321:SF3">
    <property type="entry name" value="PHOSPHOPANTETHEINE ADENYLYLTRANSFERASE"/>
    <property type="match status" value="1"/>
</dbReference>
<evidence type="ECO:0000256" key="7">
    <source>
        <dbReference type="ARBA" id="ARBA00023027"/>
    </source>
</evidence>
<evidence type="ECO:0000256" key="6">
    <source>
        <dbReference type="ARBA" id="ARBA00022840"/>
    </source>
</evidence>
<dbReference type="AlphaFoldDB" id="A0A6J6DTP3"/>
<dbReference type="NCBIfam" id="TIGR00125">
    <property type="entry name" value="cyt_tran_rel"/>
    <property type="match status" value="1"/>
</dbReference>
<feature type="domain" description="Cytidyltransferase-like" evidence="8">
    <location>
        <begin position="4"/>
        <end position="169"/>
    </location>
</feature>
<evidence type="ECO:0000259" key="8">
    <source>
        <dbReference type="Pfam" id="PF01467"/>
    </source>
</evidence>
<dbReference type="HAMAP" id="MF_00244">
    <property type="entry name" value="NaMN_adenylyltr"/>
    <property type="match status" value="1"/>
</dbReference>
<keyword evidence="7" id="KW-0520">NAD</keyword>
<keyword evidence="3" id="KW-0808">Transferase</keyword>
<keyword evidence="4" id="KW-0548">Nucleotidyltransferase</keyword>
<organism evidence="9">
    <name type="scientific">freshwater metagenome</name>
    <dbReference type="NCBI Taxonomy" id="449393"/>
    <lineage>
        <taxon>unclassified sequences</taxon>
        <taxon>metagenomes</taxon>
        <taxon>ecological metagenomes</taxon>
    </lineage>
</organism>
<sequence length="197" mass="22019">MIGIYGGTFDPIHNGHLHVIKQLLQSHRVDRIIVVPAGDPQLRERPVASSRDRLEMCRLAVESLSSLRDRVEVSAIEVERDRPSFAIDTVEAMMANHPGKEFAWIIGSDAFRRIDQWHESERLRELISFIVIERPANQGGSEVSDDEFDDVGGEEIDALQISATEIRSRLALRESISELVPSAVIAYIESKGLYGSA</sequence>
<dbReference type="InterPro" id="IPR005248">
    <property type="entry name" value="NadD/NMNAT"/>
</dbReference>
<dbReference type="Gene3D" id="3.40.50.620">
    <property type="entry name" value="HUPs"/>
    <property type="match status" value="1"/>
</dbReference>
<evidence type="ECO:0000256" key="5">
    <source>
        <dbReference type="ARBA" id="ARBA00022741"/>
    </source>
</evidence>
<evidence type="ECO:0000313" key="9">
    <source>
        <dbReference type="EMBL" id="CAB4566285.1"/>
    </source>
</evidence>
<dbReference type="GO" id="GO:0070566">
    <property type="term" value="F:adenylyltransferase activity"/>
    <property type="evidence" value="ECO:0007669"/>
    <property type="project" value="UniProtKB-ARBA"/>
</dbReference>
<dbReference type="NCBIfam" id="TIGR00482">
    <property type="entry name" value="nicotinate (nicotinamide) nucleotide adenylyltransferase"/>
    <property type="match status" value="1"/>
</dbReference>
<evidence type="ECO:0000256" key="4">
    <source>
        <dbReference type="ARBA" id="ARBA00022695"/>
    </source>
</evidence>
<gene>
    <name evidence="9" type="ORF">UFOPK1650_00468</name>
</gene>
<keyword evidence="5" id="KW-0547">Nucleotide-binding</keyword>
<evidence type="ECO:0000256" key="2">
    <source>
        <dbReference type="ARBA" id="ARBA00022642"/>
    </source>
</evidence>
<dbReference type="InterPro" id="IPR014729">
    <property type="entry name" value="Rossmann-like_a/b/a_fold"/>
</dbReference>
<keyword evidence="2" id="KW-0662">Pyridine nucleotide biosynthesis</keyword>
<dbReference type="CDD" id="cd02165">
    <property type="entry name" value="NMNAT"/>
    <property type="match status" value="1"/>
</dbReference>
<dbReference type="InterPro" id="IPR004821">
    <property type="entry name" value="Cyt_trans-like"/>
</dbReference>
<dbReference type="NCBIfam" id="NF000840">
    <property type="entry name" value="PRK00071.1-3"/>
    <property type="match status" value="1"/>
</dbReference>
<dbReference type="EMBL" id="CAEZTJ010000049">
    <property type="protein sequence ID" value="CAB4566285.1"/>
    <property type="molecule type" value="Genomic_DNA"/>
</dbReference>
<keyword evidence="6" id="KW-0067">ATP-binding</keyword>
<dbReference type="Pfam" id="PF01467">
    <property type="entry name" value="CTP_transf_like"/>
    <property type="match status" value="1"/>
</dbReference>
<evidence type="ECO:0000256" key="3">
    <source>
        <dbReference type="ARBA" id="ARBA00022679"/>
    </source>
</evidence>
<name>A0A6J6DTP3_9ZZZZ</name>
<evidence type="ECO:0000256" key="1">
    <source>
        <dbReference type="ARBA" id="ARBA00004790"/>
    </source>
</evidence>
<dbReference type="GO" id="GO:0005524">
    <property type="term" value="F:ATP binding"/>
    <property type="evidence" value="ECO:0007669"/>
    <property type="project" value="UniProtKB-KW"/>
</dbReference>
<accession>A0A6J6DTP3</accession>
<protein>
    <submittedName>
        <fullName evidence="9">Unannotated protein</fullName>
    </submittedName>
</protein>
<dbReference type="GO" id="GO:0009435">
    <property type="term" value="P:NAD+ biosynthetic process"/>
    <property type="evidence" value="ECO:0007669"/>
    <property type="project" value="UniProtKB-UniPathway"/>
</dbReference>
<dbReference type="SUPFAM" id="SSF52374">
    <property type="entry name" value="Nucleotidylyl transferase"/>
    <property type="match status" value="1"/>
</dbReference>
<reference evidence="9" key="1">
    <citation type="submission" date="2020-05" db="EMBL/GenBank/DDBJ databases">
        <authorList>
            <person name="Chiriac C."/>
            <person name="Salcher M."/>
            <person name="Ghai R."/>
            <person name="Kavagutti S V."/>
        </authorList>
    </citation>
    <scope>NUCLEOTIDE SEQUENCE</scope>
</reference>
<dbReference type="UniPathway" id="UPA00253"/>
<comment type="pathway">
    <text evidence="1">Cofactor biosynthesis; NAD(+) biosynthesis.</text>
</comment>